<dbReference type="RefSeq" id="WP_165904886.1">
    <property type="nucleotide sequence ID" value="NZ_LVXA01000001.1"/>
</dbReference>
<dbReference type="Proteomes" id="UP000295537">
    <property type="component" value="Unassembled WGS sequence"/>
</dbReference>
<keyword evidence="3" id="KW-1185">Reference proteome</keyword>
<proteinExistence type="predicted"/>
<feature type="signal peptide" evidence="1">
    <location>
        <begin position="1"/>
        <end position="24"/>
    </location>
</feature>
<reference evidence="2 3" key="1">
    <citation type="submission" date="2019-03" db="EMBL/GenBank/DDBJ databases">
        <title>Genomic Encyclopedia of Type Strains, Phase IV (KMG-IV): sequencing the most valuable type-strain genomes for metagenomic binning, comparative biology and taxonomic classification.</title>
        <authorList>
            <person name="Goeker M."/>
        </authorList>
    </citation>
    <scope>NUCLEOTIDE SEQUENCE [LARGE SCALE GENOMIC DNA]</scope>
    <source>
        <strain evidence="2 3">DSM 16380</strain>
    </source>
</reference>
<gene>
    <name evidence="2" type="ORF">EV693_11213</name>
</gene>
<dbReference type="InterPro" id="IPR010824">
    <property type="entry name" value="DUF1425"/>
</dbReference>
<organism evidence="2 3">
    <name type="scientific">Nicoletella semolina</name>
    <dbReference type="NCBI Taxonomy" id="271160"/>
    <lineage>
        <taxon>Bacteria</taxon>
        <taxon>Pseudomonadati</taxon>
        <taxon>Pseudomonadota</taxon>
        <taxon>Gammaproteobacteria</taxon>
        <taxon>Pasteurellales</taxon>
        <taxon>Pasteurellaceae</taxon>
        <taxon>Nicoletella</taxon>
    </lineage>
</organism>
<accession>A0A4R2N631</accession>
<keyword evidence="1" id="KW-0732">Signal</keyword>
<sequence>MLKLRVFLCALCVCLVGCSGSPNSYLPTQTQPILNIETSIATSVATQTQEEQLVFTNLKPEITTLAYKIFWYDQYGVTQTIYTPTIYLQAADQLNEWRTLSLQPNERREISLTKPTAESTHYRVYVRAN</sequence>
<evidence type="ECO:0000313" key="3">
    <source>
        <dbReference type="Proteomes" id="UP000295537"/>
    </source>
</evidence>
<dbReference type="InterPro" id="IPR038483">
    <property type="entry name" value="YcfL-like_sf"/>
</dbReference>
<dbReference type="AlphaFoldDB" id="A0A4R2N631"/>
<name>A0A4R2N631_9PAST</name>
<comment type="caution">
    <text evidence="2">The sequence shown here is derived from an EMBL/GenBank/DDBJ whole genome shotgun (WGS) entry which is preliminary data.</text>
</comment>
<protein>
    <submittedName>
        <fullName evidence="2">Uncharacterized protein YcfL</fullName>
    </submittedName>
</protein>
<dbReference type="CDD" id="cd09030">
    <property type="entry name" value="DUF1425"/>
    <property type="match status" value="1"/>
</dbReference>
<evidence type="ECO:0000256" key="1">
    <source>
        <dbReference type="SAM" id="SignalP"/>
    </source>
</evidence>
<dbReference type="EMBL" id="SLXJ01000012">
    <property type="protein sequence ID" value="TCP16340.1"/>
    <property type="molecule type" value="Genomic_DNA"/>
</dbReference>
<feature type="chain" id="PRO_5020390877" evidence="1">
    <location>
        <begin position="25"/>
        <end position="129"/>
    </location>
</feature>
<dbReference type="Gene3D" id="2.60.40.3230">
    <property type="match status" value="1"/>
</dbReference>
<evidence type="ECO:0000313" key="2">
    <source>
        <dbReference type="EMBL" id="TCP16340.1"/>
    </source>
</evidence>
<dbReference type="Pfam" id="PF07233">
    <property type="entry name" value="DUF1425"/>
    <property type="match status" value="1"/>
</dbReference>